<proteinExistence type="predicted"/>
<evidence type="ECO:0000256" key="2">
    <source>
        <dbReference type="ARBA" id="ARBA00022692"/>
    </source>
</evidence>
<sequence length="357" mass="39885">MATPTPSLGPTRTFAATSTATCTTAVPDRYGHVPGDACNAYYDFYPSFGGNLAFAALFAFSTVGHLVEAIVFKKRFCWVVIMGGLWETAAFIIRTLGSHNQQEMQFALWGQLLFLLAPLWINAFVYMTVARMVHFGLPSQKIWGIRAARMTLLFVWLDIVCFLVQGGGGSMLSGDNSADLRRIGSKVYMSGVGLQLAFVLVFIVLTVCFYVEMRRVTGGRMGLMRWLTLAMIAVLLFIVMRIVYRLVEFSPGAGMDNPLLTSEIYPFMLDAFPMLVALVLLNAMHPGFVLRGPESEFPRLSRAEKKALKAQKKEDKRRRKEEKKRGKSGRPSSEYALADDVRRGTGSESEWERAQRV</sequence>
<evidence type="ECO:0000256" key="3">
    <source>
        <dbReference type="ARBA" id="ARBA00022989"/>
    </source>
</evidence>
<keyword evidence="3 6" id="KW-1133">Transmembrane helix</keyword>
<accession>A0A179HD73</accession>
<evidence type="ECO:0000313" key="7">
    <source>
        <dbReference type="EMBL" id="OAQ87902.1"/>
    </source>
</evidence>
<feature type="transmembrane region" description="Helical" evidence="6">
    <location>
        <begin position="108"/>
        <end position="129"/>
    </location>
</feature>
<feature type="compositionally biased region" description="Basic and acidic residues" evidence="5">
    <location>
        <begin position="339"/>
        <end position="357"/>
    </location>
</feature>
<reference evidence="7 8" key="1">
    <citation type="submission" date="2016-01" db="EMBL/GenBank/DDBJ databases">
        <title>Biosynthesis of antibiotic leucinostatins and their inhibition on Phytophthora in bio-control Purpureocillium lilacinum.</title>
        <authorList>
            <person name="Wang G."/>
            <person name="Liu Z."/>
            <person name="Lin R."/>
            <person name="Li E."/>
            <person name="Mao Z."/>
            <person name="Ling J."/>
            <person name="Yin W."/>
            <person name="Xie B."/>
        </authorList>
    </citation>
    <scope>NUCLEOTIDE SEQUENCE [LARGE SCALE GENOMIC DNA]</scope>
    <source>
        <strain evidence="7">PLBJ-1</strain>
    </source>
</reference>
<evidence type="ECO:0000256" key="5">
    <source>
        <dbReference type="SAM" id="MobiDB-lite"/>
    </source>
</evidence>
<feature type="transmembrane region" description="Helical" evidence="6">
    <location>
        <begin position="150"/>
        <end position="172"/>
    </location>
</feature>
<dbReference type="InterPro" id="IPR007568">
    <property type="entry name" value="RTA1"/>
</dbReference>
<comment type="subcellular location">
    <subcellularLocation>
        <location evidence="1">Membrane</location>
        <topology evidence="1">Multi-pass membrane protein</topology>
    </subcellularLocation>
</comment>
<feature type="compositionally biased region" description="Basic residues" evidence="5">
    <location>
        <begin position="315"/>
        <end position="328"/>
    </location>
</feature>
<evidence type="ECO:0000256" key="6">
    <source>
        <dbReference type="SAM" id="Phobius"/>
    </source>
</evidence>
<feature type="region of interest" description="Disordered" evidence="5">
    <location>
        <begin position="302"/>
        <end position="357"/>
    </location>
</feature>
<feature type="transmembrane region" description="Helical" evidence="6">
    <location>
        <begin position="264"/>
        <end position="283"/>
    </location>
</feature>
<feature type="transmembrane region" description="Helical" evidence="6">
    <location>
        <begin position="192"/>
        <end position="211"/>
    </location>
</feature>
<dbReference type="PANTHER" id="PTHR31465:SF15">
    <property type="entry name" value="LIPID TRANSPORTER ATNI-RELATED"/>
    <property type="match status" value="1"/>
</dbReference>
<evidence type="ECO:0000256" key="4">
    <source>
        <dbReference type="ARBA" id="ARBA00023136"/>
    </source>
</evidence>
<feature type="transmembrane region" description="Helical" evidence="6">
    <location>
        <begin position="223"/>
        <end position="244"/>
    </location>
</feature>
<dbReference type="Proteomes" id="UP000078240">
    <property type="component" value="Unassembled WGS sequence"/>
</dbReference>
<evidence type="ECO:0000313" key="8">
    <source>
        <dbReference type="Proteomes" id="UP000078240"/>
    </source>
</evidence>
<evidence type="ECO:0000256" key="1">
    <source>
        <dbReference type="ARBA" id="ARBA00004141"/>
    </source>
</evidence>
<keyword evidence="4 6" id="KW-0472">Membrane</keyword>
<organism evidence="7 8">
    <name type="scientific">Purpureocillium lilacinum</name>
    <name type="common">Paecilomyces lilacinus</name>
    <dbReference type="NCBI Taxonomy" id="33203"/>
    <lineage>
        <taxon>Eukaryota</taxon>
        <taxon>Fungi</taxon>
        <taxon>Dikarya</taxon>
        <taxon>Ascomycota</taxon>
        <taxon>Pezizomycotina</taxon>
        <taxon>Sordariomycetes</taxon>
        <taxon>Hypocreomycetidae</taxon>
        <taxon>Hypocreales</taxon>
        <taxon>Ophiocordycipitaceae</taxon>
        <taxon>Purpureocillium</taxon>
    </lineage>
</organism>
<dbReference type="AlphaFoldDB" id="A0A179HD73"/>
<keyword evidence="2 6" id="KW-0812">Transmembrane</keyword>
<gene>
    <name evidence="7" type="ORF">VFPBJ_01943</name>
</gene>
<dbReference type="Pfam" id="PF04479">
    <property type="entry name" value="RTA1"/>
    <property type="match status" value="1"/>
</dbReference>
<protein>
    <submittedName>
        <fullName evidence="7">RTA1 domain-containingprotein</fullName>
    </submittedName>
</protein>
<dbReference type="EMBL" id="LSBH01000001">
    <property type="protein sequence ID" value="OAQ87902.1"/>
    <property type="molecule type" value="Genomic_DNA"/>
</dbReference>
<name>A0A179HD73_PURLI</name>
<comment type="caution">
    <text evidence="7">The sequence shown here is derived from an EMBL/GenBank/DDBJ whole genome shotgun (WGS) entry which is preliminary data.</text>
</comment>
<feature type="transmembrane region" description="Helical" evidence="6">
    <location>
        <begin position="52"/>
        <end position="71"/>
    </location>
</feature>
<feature type="compositionally biased region" description="Basic and acidic residues" evidence="5">
    <location>
        <begin position="302"/>
        <end position="314"/>
    </location>
</feature>
<dbReference type="GO" id="GO:0016020">
    <property type="term" value="C:membrane"/>
    <property type="evidence" value="ECO:0007669"/>
    <property type="project" value="UniProtKB-SubCell"/>
</dbReference>
<feature type="transmembrane region" description="Helical" evidence="6">
    <location>
        <begin position="76"/>
        <end position="96"/>
    </location>
</feature>
<dbReference type="PANTHER" id="PTHR31465">
    <property type="entry name" value="PROTEIN RTA1-RELATED"/>
    <property type="match status" value="1"/>
</dbReference>